<evidence type="ECO:0000313" key="1">
    <source>
        <dbReference type="EMBL" id="PRC03813.1"/>
    </source>
</evidence>
<protein>
    <submittedName>
        <fullName evidence="1">Uncharacterized protein</fullName>
    </submittedName>
</protein>
<gene>
    <name evidence="1" type="ORF">CQ006_14355</name>
</gene>
<dbReference type="EMBL" id="PCQE01000021">
    <property type="protein sequence ID" value="PRC03813.1"/>
    <property type="molecule type" value="Genomic_DNA"/>
</dbReference>
<dbReference type="AlphaFoldDB" id="A0A2S9DPL2"/>
<reference evidence="1 2" key="1">
    <citation type="submission" date="2017-09" db="EMBL/GenBank/DDBJ databases">
        <title>Genomic, metabolic, and phenotypic characteristics of bacterial isolates from the natural microbiome of the model nematode Caenorhabditis elegans.</title>
        <authorList>
            <person name="Zimmermann J."/>
            <person name="Obeng N."/>
            <person name="Yang W."/>
            <person name="Obeng O."/>
            <person name="Kissoyan K."/>
            <person name="Pees B."/>
            <person name="Dirksen P."/>
            <person name="Hoppner M."/>
            <person name="Franke A."/>
            <person name="Rosenstiel P."/>
            <person name="Leippe M."/>
            <person name="Dierking K."/>
            <person name="Kaleta C."/>
            <person name="Schulenburg H."/>
        </authorList>
    </citation>
    <scope>NUCLEOTIDE SEQUENCE [LARGE SCALE GENOMIC DNA]</scope>
    <source>
        <strain evidence="1 2">MYb184</strain>
    </source>
</reference>
<comment type="caution">
    <text evidence="1">The sequence shown here is derived from an EMBL/GenBank/DDBJ whole genome shotgun (WGS) entry which is preliminary data.</text>
</comment>
<evidence type="ECO:0000313" key="2">
    <source>
        <dbReference type="Proteomes" id="UP000239458"/>
    </source>
</evidence>
<accession>A0A2S9DPL2</accession>
<proteinExistence type="predicted"/>
<dbReference type="Proteomes" id="UP000239458">
    <property type="component" value="Unassembled WGS sequence"/>
</dbReference>
<name>A0A2S9DPL2_PSECE</name>
<organism evidence="1 2">
    <name type="scientific">Pseudomonas cedrina</name>
    <dbReference type="NCBI Taxonomy" id="651740"/>
    <lineage>
        <taxon>Bacteria</taxon>
        <taxon>Pseudomonadati</taxon>
        <taxon>Pseudomonadota</taxon>
        <taxon>Gammaproteobacteria</taxon>
        <taxon>Pseudomonadales</taxon>
        <taxon>Pseudomonadaceae</taxon>
        <taxon>Pseudomonas</taxon>
    </lineage>
</organism>
<sequence length="61" mass="6324">MGAGLPAMQATRSLSDTELILSQASQLPHFCRSKNQAISATTAANALAGSAAWLIGRPITR</sequence>